<dbReference type="Pfam" id="PF02518">
    <property type="entry name" value="HATPase_c"/>
    <property type="match status" value="1"/>
</dbReference>
<dbReference type="EC" id="2.7.13.3" evidence="3"/>
<comment type="subcellular location">
    <subcellularLocation>
        <location evidence="2">Cell membrane</location>
        <topology evidence="2">Multi-pass membrane protein</topology>
    </subcellularLocation>
</comment>
<dbReference type="CDD" id="cd00082">
    <property type="entry name" value="HisKA"/>
    <property type="match status" value="1"/>
</dbReference>
<dbReference type="OrthoDB" id="9776727at2"/>
<dbReference type="STRING" id="1166337.SAMN05192580_0609"/>
<dbReference type="Pfam" id="PF19312">
    <property type="entry name" value="NtrY_N"/>
    <property type="match status" value="1"/>
</dbReference>
<feature type="domain" description="Histidine kinase" evidence="16">
    <location>
        <begin position="509"/>
        <end position="727"/>
    </location>
</feature>
<proteinExistence type="predicted"/>
<dbReference type="PANTHER" id="PTHR42878:SF7">
    <property type="entry name" value="SENSOR HISTIDINE KINASE GLRK"/>
    <property type="match status" value="1"/>
</dbReference>
<dbReference type="SUPFAM" id="SSF55874">
    <property type="entry name" value="ATPase domain of HSP90 chaperone/DNA topoisomerase II/histidine kinase"/>
    <property type="match status" value="1"/>
</dbReference>
<feature type="region of interest" description="Disordered" evidence="14">
    <location>
        <begin position="733"/>
        <end position="754"/>
    </location>
</feature>
<dbReference type="Gene3D" id="3.30.450.20">
    <property type="entry name" value="PAS domain"/>
    <property type="match status" value="1"/>
</dbReference>
<evidence type="ECO:0000256" key="13">
    <source>
        <dbReference type="ARBA" id="ARBA00023136"/>
    </source>
</evidence>
<keyword evidence="8" id="KW-0547">Nucleotide-binding</keyword>
<dbReference type="GO" id="GO:0007234">
    <property type="term" value="P:osmosensory signaling via phosphorelay pathway"/>
    <property type="evidence" value="ECO:0007669"/>
    <property type="project" value="TreeGrafter"/>
</dbReference>
<dbReference type="Pfam" id="PF13188">
    <property type="entry name" value="PAS_8"/>
    <property type="match status" value="1"/>
</dbReference>
<dbReference type="SMART" id="SM00387">
    <property type="entry name" value="HATPase_c"/>
    <property type="match status" value="1"/>
</dbReference>
<keyword evidence="10" id="KW-0067">ATP-binding</keyword>
<dbReference type="PROSITE" id="PS50109">
    <property type="entry name" value="HIS_KIN"/>
    <property type="match status" value="1"/>
</dbReference>
<keyword evidence="7 15" id="KW-0812">Transmembrane</keyword>
<dbReference type="InterPro" id="IPR005467">
    <property type="entry name" value="His_kinase_dom"/>
</dbReference>
<dbReference type="SMART" id="SM00304">
    <property type="entry name" value="HAMP"/>
    <property type="match status" value="1"/>
</dbReference>
<comment type="catalytic activity">
    <reaction evidence="1">
        <text>ATP + protein L-histidine = ADP + protein N-phospho-L-histidine.</text>
        <dbReference type="EC" id="2.7.13.3"/>
    </reaction>
</comment>
<dbReference type="InterPro" id="IPR045671">
    <property type="entry name" value="NtrY-like_N"/>
</dbReference>
<dbReference type="InterPro" id="IPR003661">
    <property type="entry name" value="HisK_dim/P_dom"/>
</dbReference>
<sequence>MTSRIAPGARHSTRWRRRFFLLGQRRLLAALEWLTLGTLLGIAIATWAFVTRSGDQAKLMTPPMVALLLIANLVPAMALMVLIARRVAIRRAVDSGIGRGGRLHVRLVALFSIIAAVPTLLVVIFASLLFQYSNEFWFSDRARAVLENADRVTQAYVDESKQRLALESRTMAFDLRNALREAQIGDPRISTYFAQQVAFRLLDQAAIISVGGDKVMRLVIGANLDPRPLEARVPVAALPMLQQGSERVTTEAGDRVEAVVLLDRRAQLYLYVARVANPLVLRQAAAAQTALGDYNRLLDRSRALQLRFNLALFLVSLLIVGVAIVVALSVADRLVRPVADLVGAARRVGGGDLSARVSIGRAAGEVGALAAAFNRMTRRLEEQTGALVSANAEAESRRTLIEAVFEGVTAGVVSVDSDGMVRTINRSAEALLGCDTAVGRPLHDLAPELEAALAGRERETVVQIVREGEPRTIAVRSVHAEDRLVITLDDITQQLADQRRAAWSDVARRIAHEIKNPLTPIQLAAERLQRRYGKEITSDPATFERLTQTVVRQVGDLRRMVDEFSAFARMPKPQFRPEPIADVARQVLFLHEVAHPRVRFLLDAPDPSPILVSDRRQLGQALTNIVKNAVEAIEAKPEPAGQVAMRIVLEGGEGSPRRLVIDTSDDGIGLPAERDRLTEPYMTTRARGTGLGLAIVKRIVEEHGGTIAFADRAGGGTLVRLSFDPDALAPLAEAASAEREDDASLPELTRMKGA</sequence>
<dbReference type="CDD" id="cd06225">
    <property type="entry name" value="HAMP"/>
    <property type="match status" value="1"/>
</dbReference>
<dbReference type="Gene3D" id="1.10.287.130">
    <property type="match status" value="1"/>
</dbReference>
<evidence type="ECO:0000259" key="17">
    <source>
        <dbReference type="PROSITE" id="PS50112"/>
    </source>
</evidence>
<feature type="transmembrane region" description="Helical" evidence="15">
    <location>
        <begin position="62"/>
        <end position="84"/>
    </location>
</feature>
<dbReference type="Pfam" id="PF00512">
    <property type="entry name" value="HisKA"/>
    <property type="match status" value="1"/>
</dbReference>
<evidence type="ECO:0000259" key="16">
    <source>
        <dbReference type="PROSITE" id="PS50109"/>
    </source>
</evidence>
<evidence type="ECO:0000256" key="14">
    <source>
        <dbReference type="SAM" id="MobiDB-lite"/>
    </source>
</evidence>
<dbReference type="InterPro" id="IPR036097">
    <property type="entry name" value="HisK_dim/P_sf"/>
</dbReference>
<dbReference type="PROSITE" id="PS50112">
    <property type="entry name" value="PAS"/>
    <property type="match status" value="1"/>
</dbReference>
<dbReference type="SUPFAM" id="SSF47384">
    <property type="entry name" value="Homodimeric domain of signal transducing histidine kinase"/>
    <property type="match status" value="1"/>
</dbReference>
<dbReference type="AlphaFoldDB" id="A0A1I6JP02"/>
<feature type="transmembrane region" description="Helical" evidence="15">
    <location>
        <begin position="27"/>
        <end position="50"/>
    </location>
</feature>
<dbReference type="InterPro" id="IPR036890">
    <property type="entry name" value="HATPase_C_sf"/>
</dbReference>
<evidence type="ECO:0000256" key="5">
    <source>
        <dbReference type="ARBA" id="ARBA00022553"/>
    </source>
</evidence>
<dbReference type="InterPro" id="IPR003660">
    <property type="entry name" value="HAMP_dom"/>
</dbReference>
<dbReference type="InterPro" id="IPR003594">
    <property type="entry name" value="HATPase_dom"/>
</dbReference>
<evidence type="ECO:0000256" key="3">
    <source>
        <dbReference type="ARBA" id="ARBA00012438"/>
    </source>
</evidence>
<evidence type="ECO:0000256" key="2">
    <source>
        <dbReference type="ARBA" id="ARBA00004651"/>
    </source>
</evidence>
<dbReference type="SUPFAM" id="SSF158472">
    <property type="entry name" value="HAMP domain-like"/>
    <property type="match status" value="1"/>
</dbReference>
<evidence type="ECO:0000256" key="8">
    <source>
        <dbReference type="ARBA" id="ARBA00022741"/>
    </source>
</evidence>
<dbReference type="InterPro" id="IPR004358">
    <property type="entry name" value="Sig_transdc_His_kin-like_C"/>
</dbReference>
<dbReference type="PROSITE" id="PS50885">
    <property type="entry name" value="HAMP"/>
    <property type="match status" value="1"/>
</dbReference>
<keyword evidence="4" id="KW-1003">Cell membrane</keyword>
<evidence type="ECO:0000256" key="4">
    <source>
        <dbReference type="ARBA" id="ARBA00022475"/>
    </source>
</evidence>
<evidence type="ECO:0000256" key="6">
    <source>
        <dbReference type="ARBA" id="ARBA00022679"/>
    </source>
</evidence>
<feature type="domain" description="HAMP" evidence="18">
    <location>
        <begin position="332"/>
        <end position="385"/>
    </location>
</feature>
<dbReference type="InterPro" id="IPR035965">
    <property type="entry name" value="PAS-like_dom_sf"/>
</dbReference>
<feature type="transmembrane region" description="Helical" evidence="15">
    <location>
        <begin position="310"/>
        <end position="331"/>
    </location>
</feature>
<evidence type="ECO:0000256" key="7">
    <source>
        <dbReference type="ARBA" id="ARBA00022692"/>
    </source>
</evidence>
<keyword evidence="9 19" id="KW-0418">Kinase</keyword>
<dbReference type="GO" id="GO:0000155">
    <property type="term" value="F:phosphorelay sensor kinase activity"/>
    <property type="evidence" value="ECO:0007669"/>
    <property type="project" value="InterPro"/>
</dbReference>
<dbReference type="GO" id="GO:0030295">
    <property type="term" value="F:protein kinase activator activity"/>
    <property type="evidence" value="ECO:0007669"/>
    <property type="project" value="TreeGrafter"/>
</dbReference>
<evidence type="ECO:0000313" key="19">
    <source>
        <dbReference type="EMBL" id="SFR80698.1"/>
    </source>
</evidence>
<dbReference type="SMART" id="SM00091">
    <property type="entry name" value="PAS"/>
    <property type="match status" value="1"/>
</dbReference>
<dbReference type="SUPFAM" id="SSF55785">
    <property type="entry name" value="PYP-like sensor domain (PAS domain)"/>
    <property type="match status" value="1"/>
</dbReference>
<reference evidence="19 20" key="1">
    <citation type="submission" date="2016-10" db="EMBL/GenBank/DDBJ databases">
        <authorList>
            <person name="de Groot N.N."/>
        </authorList>
    </citation>
    <scope>NUCLEOTIDE SEQUENCE [LARGE SCALE GENOMIC DNA]</scope>
    <source>
        <strain evidence="19 20">S5-249</strain>
    </source>
</reference>
<dbReference type="PIRSF" id="PIRSF037532">
    <property type="entry name" value="STHK_NtrY"/>
    <property type="match status" value="1"/>
</dbReference>
<evidence type="ECO:0000256" key="10">
    <source>
        <dbReference type="ARBA" id="ARBA00022840"/>
    </source>
</evidence>
<accession>A0A1I6JP02</accession>
<evidence type="ECO:0000256" key="15">
    <source>
        <dbReference type="SAM" id="Phobius"/>
    </source>
</evidence>
<feature type="transmembrane region" description="Helical" evidence="15">
    <location>
        <begin position="105"/>
        <end position="130"/>
    </location>
</feature>
<dbReference type="SMART" id="SM00388">
    <property type="entry name" value="HisKA"/>
    <property type="match status" value="1"/>
</dbReference>
<keyword evidence="13 15" id="KW-0472">Membrane</keyword>
<evidence type="ECO:0000256" key="1">
    <source>
        <dbReference type="ARBA" id="ARBA00000085"/>
    </source>
</evidence>
<dbReference type="GO" id="GO:0000156">
    <property type="term" value="F:phosphorelay response regulator activity"/>
    <property type="evidence" value="ECO:0007669"/>
    <property type="project" value="TreeGrafter"/>
</dbReference>
<dbReference type="GO" id="GO:0005886">
    <property type="term" value="C:plasma membrane"/>
    <property type="evidence" value="ECO:0007669"/>
    <property type="project" value="UniProtKB-SubCell"/>
</dbReference>
<name>A0A1I6JP02_9SPHN</name>
<dbReference type="RefSeq" id="WP_093310525.1">
    <property type="nucleotide sequence ID" value="NZ_FOZG01000001.1"/>
</dbReference>
<feature type="domain" description="PAS" evidence="17">
    <location>
        <begin position="397"/>
        <end position="433"/>
    </location>
</feature>
<dbReference type="Gene3D" id="6.10.340.10">
    <property type="match status" value="1"/>
</dbReference>
<dbReference type="Pfam" id="PF00672">
    <property type="entry name" value="HAMP"/>
    <property type="match status" value="1"/>
</dbReference>
<keyword evidence="6" id="KW-0808">Transferase</keyword>
<evidence type="ECO:0000256" key="11">
    <source>
        <dbReference type="ARBA" id="ARBA00022989"/>
    </source>
</evidence>
<evidence type="ECO:0000256" key="12">
    <source>
        <dbReference type="ARBA" id="ARBA00023012"/>
    </source>
</evidence>
<keyword evidence="5" id="KW-0597">Phosphoprotein</keyword>
<keyword evidence="20" id="KW-1185">Reference proteome</keyword>
<dbReference type="Proteomes" id="UP000198824">
    <property type="component" value="Unassembled WGS sequence"/>
</dbReference>
<dbReference type="GO" id="GO:0005524">
    <property type="term" value="F:ATP binding"/>
    <property type="evidence" value="ECO:0007669"/>
    <property type="project" value="UniProtKB-KW"/>
</dbReference>
<keyword evidence="12" id="KW-0902">Two-component regulatory system</keyword>
<dbReference type="EMBL" id="FOZG01000001">
    <property type="protein sequence ID" value="SFR80698.1"/>
    <property type="molecule type" value="Genomic_DNA"/>
</dbReference>
<dbReference type="PRINTS" id="PR00344">
    <property type="entry name" value="BCTRLSENSOR"/>
</dbReference>
<dbReference type="InterPro" id="IPR017232">
    <property type="entry name" value="NtrY"/>
</dbReference>
<dbReference type="InterPro" id="IPR050351">
    <property type="entry name" value="BphY/WalK/GraS-like"/>
</dbReference>
<protein>
    <recommendedName>
        <fullName evidence="3">histidine kinase</fullName>
        <ecNumber evidence="3">2.7.13.3</ecNumber>
    </recommendedName>
</protein>
<evidence type="ECO:0000313" key="20">
    <source>
        <dbReference type="Proteomes" id="UP000198824"/>
    </source>
</evidence>
<dbReference type="InterPro" id="IPR000014">
    <property type="entry name" value="PAS"/>
</dbReference>
<gene>
    <name evidence="19" type="ORF">SAMN05192580_0609</name>
</gene>
<dbReference type="PANTHER" id="PTHR42878">
    <property type="entry name" value="TWO-COMPONENT HISTIDINE KINASE"/>
    <property type="match status" value="1"/>
</dbReference>
<organism evidence="19 20">
    <name type="scientific">Sphingomonas jatrophae</name>
    <dbReference type="NCBI Taxonomy" id="1166337"/>
    <lineage>
        <taxon>Bacteria</taxon>
        <taxon>Pseudomonadati</taxon>
        <taxon>Pseudomonadota</taxon>
        <taxon>Alphaproteobacteria</taxon>
        <taxon>Sphingomonadales</taxon>
        <taxon>Sphingomonadaceae</taxon>
        <taxon>Sphingomonas</taxon>
    </lineage>
</organism>
<evidence type="ECO:0000259" key="18">
    <source>
        <dbReference type="PROSITE" id="PS50885"/>
    </source>
</evidence>
<dbReference type="Gene3D" id="3.30.565.10">
    <property type="entry name" value="Histidine kinase-like ATPase, C-terminal domain"/>
    <property type="match status" value="1"/>
</dbReference>
<evidence type="ECO:0000256" key="9">
    <source>
        <dbReference type="ARBA" id="ARBA00022777"/>
    </source>
</evidence>
<keyword evidence="11 15" id="KW-1133">Transmembrane helix</keyword>